<dbReference type="AlphaFoldDB" id="A0A1V3XY16"/>
<dbReference type="EMBL" id="MVBN01000001">
    <property type="protein sequence ID" value="OOK84114.1"/>
    <property type="molecule type" value="Genomic_DNA"/>
</dbReference>
<name>A0A1V3XY16_MYCKA</name>
<gene>
    <name evidence="1" type="ORF">BZL29_1484</name>
</gene>
<protein>
    <submittedName>
        <fullName evidence="1">Uncharacterized protein</fullName>
    </submittedName>
</protein>
<reference evidence="1 2" key="1">
    <citation type="submission" date="2017-02" db="EMBL/GenBank/DDBJ databases">
        <title>Complete genome sequences of Mycobacterium kansasii strains isolated from rhesus macaques.</title>
        <authorList>
            <person name="Panda A."/>
            <person name="Nagaraj S."/>
            <person name="Zhao X."/>
            <person name="Tettelin H."/>
            <person name="Detolla L.J."/>
        </authorList>
    </citation>
    <scope>NUCLEOTIDE SEQUENCE [LARGE SCALE GENOMIC DNA]</scope>
    <source>
        <strain evidence="1 2">11-3469</strain>
    </source>
</reference>
<evidence type="ECO:0000313" key="1">
    <source>
        <dbReference type="EMBL" id="OOK84114.1"/>
    </source>
</evidence>
<proteinExistence type="predicted"/>
<dbReference type="Proteomes" id="UP000188532">
    <property type="component" value="Unassembled WGS sequence"/>
</dbReference>
<organism evidence="1 2">
    <name type="scientific">Mycobacterium kansasii</name>
    <dbReference type="NCBI Taxonomy" id="1768"/>
    <lineage>
        <taxon>Bacteria</taxon>
        <taxon>Bacillati</taxon>
        <taxon>Actinomycetota</taxon>
        <taxon>Actinomycetes</taxon>
        <taxon>Mycobacteriales</taxon>
        <taxon>Mycobacteriaceae</taxon>
        <taxon>Mycobacterium</taxon>
    </lineage>
</organism>
<comment type="caution">
    <text evidence="1">The sequence shown here is derived from an EMBL/GenBank/DDBJ whole genome shotgun (WGS) entry which is preliminary data.</text>
</comment>
<sequence>MATLRLGWYQVFAMPGAPASAPGPTVPIAASRTAGMATMRHRR</sequence>
<accession>A0A1V3XY16</accession>
<evidence type="ECO:0000313" key="2">
    <source>
        <dbReference type="Proteomes" id="UP000188532"/>
    </source>
</evidence>